<evidence type="ECO:0000313" key="2">
    <source>
        <dbReference type="EMBL" id="PRH80651.1"/>
    </source>
</evidence>
<evidence type="ECO:0000256" key="1">
    <source>
        <dbReference type="SAM" id="MobiDB-lite"/>
    </source>
</evidence>
<name>A0A2S9Q1V9_9ACTN</name>
<comment type="caution">
    <text evidence="2">The sequence shown here is derived from an EMBL/GenBank/DDBJ whole genome shotgun (WGS) entry which is preliminary data.</text>
</comment>
<sequence>MVLTGPDVDAAAEPYDADPGGWTDELAAALLDQHGPYSIPHVTGERTEPGPGECWAAVVGAYADTVPPPGSTFAAGSITYTSTGAVWLSVDEPGTHLLAADPPVLAAWGTAERIELWSTPHRDGYLLRFTTQYENGFPEVWTWLPAETAAAWVWSIGADGLEQPARDALVTSVAHLRAAADALALPDEATTADAPPSEARVSSATSGAATASRPSSQT</sequence>
<evidence type="ECO:0000313" key="3">
    <source>
        <dbReference type="Proteomes" id="UP000239322"/>
    </source>
</evidence>
<proteinExistence type="predicted"/>
<protein>
    <submittedName>
        <fullName evidence="2">Uncharacterized protein</fullName>
    </submittedName>
</protein>
<reference evidence="2 3" key="1">
    <citation type="submission" date="2018-03" db="EMBL/GenBank/DDBJ databases">
        <title>Novel Streptomyces sp. from soil.</title>
        <authorList>
            <person name="Tan G.Y.A."/>
            <person name="Lee Z.Y."/>
        </authorList>
    </citation>
    <scope>NUCLEOTIDE SEQUENCE [LARGE SCALE GENOMIC DNA]</scope>
    <source>
        <strain evidence="2 3">ST5x</strain>
    </source>
</reference>
<dbReference type="Proteomes" id="UP000239322">
    <property type="component" value="Unassembled WGS sequence"/>
</dbReference>
<dbReference type="AlphaFoldDB" id="A0A2S9Q1V9"/>
<gene>
    <name evidence="2" type="ORF">C6N75_02965</name>
</gene>
<organism evidence="2 3">
    <name type="scientific">Streptomyces solincola</name>
    <dbReference type="NCBI Taxonomy" id="2100817"/>
    <lineage>
        <taxon>Bacteria</taxon>
        <taxon>Bacillati</taxon>
        <taxon>Actinomycetota</taxon>
        <taxon>Actinomycetes</taxon>
        <taxon>Kitasatosporales</taxon>
        <taxon>Streptomycetaceae</taxon>
        <taxon>Streptomyces</taxon>
    </lineage>
</organism>
<keyword evidence="3" id="KW-1185">Reference proteome</keyword>
<feature type="region of interest" description="Disordered" evidence="1">
    <location>
        <begin position="184"/>
        <end position="218"/>
    </location>
</feature>
<accession>A0A2S9Q1V9</accession>
<dbReference type="EMBL" id="PVLV01000040">
    <property type="protein sequence ID" value="PRH80651.1"/>
    <property type="molecule type" value="Genomic_DNA"/>
</dbReference>